<dbReference type="CDD" id="cd07557">
    <property type="entry name" value="trimeric_dUTPase"/>
    <property type="match status" value="1"/>
</dbReference>
<keyword evidence="4 7" id="KW-0460">Magnesium</keyword>
<comment type="pathway">
    <text evidence="7">Pyrimidine metabolism; dUMP biosynthesis; dUMP from dCTP (dUTP route): step 2/2.</text>
</comment>
<dbReference type="AlphaFoldDB" id="A0A1J0KSN0"/>
<feature type="binding site" evidence="7">
    <location>
        <begin position="69"/>
        <end position="71"/>
    </location>
    <ligand>
        <name>substrate</name>
    </ligand>
</feature>
<dbReference type="SUPFAM" id="SSF51283">
    <property type="entry name" value="dUTPase-like"/>
    <property type="match status" value="1"/>
</dbReference>
<comment type="similarity">
    <text evidence="1 7">Belongs to the dUTPase family.</text>
</comment>
<evidence type="ECO:0000256" key="2">
    <source>
        <dbReference type="ARBA" id="ARBA00022723"/>
    </source>
</evidence>
<reference evidence="10" key="1">
    <citation type="submission" date="2014-10" db="EMBL/GenBank/DDBJ databases">
        <authorList>
            <person name="Kuske C.R."/>
            <person name="Challacombe J.F."/>
            <person name="Daligault H.E."/>
            <person name="Davenport K.W."/>
            <person name="Johnson S.L."/>
            <person name="Siddaramappa S."/>
            <person name="Petersen J.M."/>
        </authorList>
    </citation>
    <scope>NUCLEOTIDE SEQUENCE [LARGE SCALE GENOMIC DNA]</scope>
    <source>
        <strain evidence="10">CA97-1460</strain>
    </source>
</reference>
<sequence length="151" mass="16106">MIEKVQIKILNKKLISDIPKYATLGSAGIDLLACIEESVFLEPGECKLIGTGVAISIGNPNFAALILPRSGLGHKKGLVLGNGTGLIDSDYQGELMVSCFNRSKDVIEIASLMRFAQLVIVPVVQAKFDLVEEFDNVTSRASGGFGHTGEI</sequence>
<keyword evidence="3 7" id="KW-0378">Hydrolase</keyword>
<dbReference type="InterPro" id="IPR033704">
    <property type="entry name" value="dUTPase_trimeric"/>
</dbReference>
<dbReference type="OrthoDB" id="9809956at2"/>
<evidence type="ECO:0000313" key="9">
    <source>
        <dbReference type="EMBL" id="APC96784.1"/>
    </source>
</evidence>
<evidence type="ECO:0000256" key="7">
    <source>
        <dbReference type="HAMAP-Rule" id="MF_00116"/>
    </source>
</evidence>
<gene>
    <name evidence="7 9" type="primary">dut</name>
    <name evidence="9" type="ORF">KX01_181</name>
</gene>
<evidence type="ECO:0000256" key="1">
    <source>
        <dbReference type="ARBA" id="ARBA00006581"/>
    </source>
</evidence>
<dbReference type="Pfam" id="PF00692">
    <property type="entry name" value="dUTPase"/>
    <property type="match status" value="1"/>
</dbReference>
<feature type="domain" description="dUTPase-like" evidence="8">
    <location>
        <begin position="17"/>
        <end position="149"/>
    </location>
</feature>
<evidence type="ECO:0000313" key="10">
    <source>
        <dbReference type="Proteomes" id="UP000182521"/>
    </source>
</evidence>
<dbReference type="NCBIfam" id="NF001862">
    <property type="entry name" value="PRK00601.1"/>
    <property type="match status" value="1"/>
</dbReference>
<evidence type="ECO:0000256" key="6">
    <source>
        <dbReference type="ARBA" id="ARBA00047686"/>
    </source>
</evidence>
<feature type="binding site" evidence="7">
    <location>
        <position position="82"/>
    </location>
    <ligand>
        <name>substrate</name>
    </ligand>
</feature>
<evidence type="ECO:0000256" key="5">
    <source>
        <dbReference type="ARBA" id="ARBA00023080"/>
    </source>
</evidence>
<keyword evidence="5 7" id="KW-0546">Nucleotide metabolism</keyword>
<keyword evidence="2 7" id="KW-0479">Metal-binding</keyword>
<dbReference type="NCBIfam" id="TIGR00576">
    <property type="entry name" value="dut"/>
    <property type="match status" value="1"/>
</dbReference>
<dbReference type="InterPro" id="IPR029054">
    <property type="entry name" value="dUTPase-like"/>
</dbReference>
<comment type="cofactor">
    <cofactor evidence="7">
        <name>Mg(2+)</name>
        <dbReference type="ChEBI" id="CHEBI:18420"/>
    </cofactor>
</comment>
<dbReference type="Gene3D" id="2.70.40.10">
    <property type="match status" value="1"/>
</dbReference>
<evidence type="ECO:0000256" key="3">
    <source>
        <dbReference type="ARBA" id="ARBA00022801"/>
    </source>
</evidence>
<dbReference type="PANTHER" id="PTHR11241:SF0">
    <property type="entry name" value="DEOXYURIDINE 5'-TRIPHOSPHATE NUCLEOTIDOHYDROLASE"/>
    <property type="match status" value="1"/>
</dbReference>
<name>A0A1J0KSN0_9GAMM</name>
<dbReference type="GO" id="GO:0000287">
    <property type="term" value="F:magnesium ion binding"/>
    <property type="evidence" value="ECO:0007669"/>
    <property type="project" value="UniProtKB-UniRule"/>
</dbReference>
<organism evidence="9 10">
    <name type="scientific">Francisella frigiditurris</name>
    <dbReference type="NCBI Taxonomy" id="1542390"/>
    <lineage>
        <taxon>Bacteria</taxon>
        <taxon>Pseudomonadati</taxon>
        <taxon>Pseudomonadota</taxon>
        <taxon>Gammaproteobacteria</taxon>
        <taxon>Thiotrichales</taxon>
        <taxon>Francisellaceae</taxon>
        <taxon>Francisella</taxon>
    </lineage>
</organism>
<dbReference type="HAMAP" id="MF_00116">
    <property type="entry name" value="dUTPase_bact"/>
    <property type="match status" value="1"/>
</dbReference>
<dbReference type="GO" id="GO:0046081">
    <property type="term" value="P:dUTP catabolic process"/>
    <property type="evidence" value="ECO:0007669"/>
    <property type="project" value="InterPro"/>
</dbReference>
<comment type="catalytic activity">
    <reaction evidence="6 7">
        <text>dUTP + H2O = dUMP + diphosphate + H(+)</text>
        <dbReference type="Rhea" id="RHEA:10248"/>
        <dbReference type="ChEBI" id="CHEBI:15377"/>
        <dbReference type="ChEBI" id="CHEBI:15378"/>
        <dbReference type="ChEBI" id="CHEBI:33019"/>
        <dbReference type="ChEBI" id="CHEBI:61555"/>
        <dbReference type="ChEBI" id="CHEBI:246422"/>
        <dbReference type="EC" id="3.6.1.23"/>
    </reaction>
</comment>
<dbReference type="GO" id="GO:0006226">
    <property type="term" value="P:dUMP biosynthetic process"/>
    <property type="evidence" value="ECO:0007669"/>
    <property type="project" value="UniProtKB-UniRule"/>
</dbReference>
<dbReference type="PANTHER" id="PTHR11241">
    <property type="entry name" value="DEOXYURIDINE 5'-TRIPHOSPHATE NUCLEOTIDOHYDROLASE"/>
    <property type="match status" value="1"/>
</dbReference>
<protein>
    <recommendedName>
        <fullName evidence="7">Deoxyuridine 5'-triphosphate nucleotidohydrolase</fullName>
        <shortName evidence="7">dUTPase</shortName>
        <ecNumber evidence="7">3.6.1.23</ecNumber>
    </recommendedName>
    <alternativeName>
        <fullName evidence="7">dUTP pyrophosphatase</fullName>
    </alternativeName>
</protein>
<comment type="caution">
    <text evidence="7">Lacks conserved residue(s) required for the propagation of feature annotation.</text>
</comment>
<accession>A0A1J0KSN0</accession>
<dbReference type="UniPathway" id="UPA00610">
    <property type="reaction ID" value="UER00666"/>
</dbReference>
<proteinExistence type="inferred from homology"/>
<dbReference type="EC" id="3.6.1.23" evidence="7"/>
<feature type="binding site" evidence="7">
    <location>
        <begin position="86"/>
        <end position="88"/>
    </location>
    <ligand>
        <name>substrate</name>
    </ligand>
</feature>
<evidence type="ECO:0000259" key="8">
    <source>
        <dbReference type="Pfam" id="PF00692"/>
    </source>
</evidence>
<dbReference type="GO" id="GO:0004170">
    <property type="term" value="F:dUTP diphosphatase activity"/>
    <property type="evidence" value="ECO:0007669"/>
    <property type="project" value="UniProtKB-UniRule"/>
</dbReference>
<dbReference type="InterPro" id="IPR008181">
    <property type="entry name" value="dUTPase"/>
</dbReference>
<dbReference type="KEGG" id="frc:KX01_181"/>
<evidence type="ECO:0000256" key="4">
    <source>
        <dbReference type="ARBA" id="ARBA00022842"/>
    </source>
</evidence>
<dbReference type="InterPro" id="IPR036157">
    <property type="entry name" value="dUTPase-like_sf"/>
</dbReference>
<dbReference type="Proteomes" id="UP000182521">
    <property type="component" value="Chromosome"/>
</dbReference>
<comment type="function">
    <text evidence="7">This enzyme is involved in nucleotide metabolism: it produces dUMP, the immediate precursor of thymidine nucleotides and it decreases the intracellular concentration of dUTP so that uracil cannot be incorporated into DNA.</text>
</comment>
<dbReference type="FunFam" id="2.70.40.10:FF:000002">
    <property type="entry name" value="dUTP diphosphatase"/>
    <property type="match status" value="1"/>
</dbReference>
<dbReference type="STRING" id="1542390.KX01_181"/>
<dbReference type="EMBL" id="CP009654">
    <property type="protein sequence ID" value="APC96784.1"/>
    <property type="molecule type" value="Genomic_DNA"/>
</dbReference>
<keyword evidence="10" id="KW-1185">Reference proteome</keyword>